<dbReference type="Pfam" id="PF13384">
    <property type="entry name" value="HTH_23"/>
    <property type="match status" value="1"/>
</dbReference>
<dbReference type="Gene3D" id="1.10.10.10">
    <property type="entry name" value="Winged helix-like DNA-binding domain superfamily/Winged helix DNA-binding domain"/>
    <property type="match status" value="1"/>
</dbReference>
<name>A0A2W5I812_9ACTN</name>
<dbReference type="InterPro" id="IPR009057">
    <property type="entry name" value="Homeodomain-like_sf"/>
</dbReference>
<dbReference type="InterPro" id="IPR036388">
    <property type="entry name" value="WH-like_DNA-bd_sf"/>
</dbReference>
<dbReference type="RefSeq" id="WP_008598643.1">
    <property type="nucleotide sequence ID" value="NZ_QFOZ01000016.1"/>
</dbReference>
<sequence length="135" mass="15435">MAREITRERVVELRCRGASYGQIATRLGMSRNTVKSICRRADINIDPAVDVEPAKACEHCNGHFEAAVAGQRFCSDVCRLSWWHAHPERLNRRAIYTFTCVACGESFEAYGNKHRKYCSHACYIRHRFSTRGGRP</sequence>
<evidence type="ECO:0000313" key="1">
    <source>
        <dbReference type="EMBL" id="PZP88211.1"/>
    </source>
</evidence>
<gene>
    <name evidence="1" type="ORF">DI579_07160</name>
</gene>
<dbReference type="Proteomes" id="UP000248606">
    <property type="component" value="Unassembled WGS sequence"/>
</dbReference>
<protein>
    <recommendedName>
        <fullName evidence="3">RNA polymerase subunit sigma-70</fullName>
    </recommendedName>
</protein>
<comment type="caution">
    <text evidence="1">The sequence shown here is derived from an EMBL/GenBank/DDBJ whole genome shotgun (WGS) entry which is preliminary data.</text>
</comment>
<dbReference type="EMBL" id="QFOZ01000016">
    <property type="protein sequence ID" value="PZP88211.1"/>
    <property type="molecule type" value="Genomic_DNA"/>
</dbReference>
<dbReference type="AlphaFoldDB" id="A0A2W5I812"/>
<accession>A0A2W5I812</accession>
<evidence type="ECO:0008006" key="3">
    <source>
        <dbReference type="Google" id="ProtNLM"/>
    </source>
</evidence>
<evidence type="ECO:0000313" key="2">
    <source>
        <dbReference type="Proteomes" id="UP000248606"/>
    </source>
</evidence>
<dbReference type="SUPFAM" id="SSF46689">
    <property type="entry name" value="Homeodomain-like"/>
    <property type="match status" value="1"/>
</dbReference>
<organism evidence="1 2">
    <name type="scientific">Lawsonella clevelandensis</name>
    <dbReference type="NCBI Taxonomy" id="1528099"/>
    <lineage>
        <taxon>Bacteria</taxon>
        <taxon>Bacillati</taxon>
        <taxon>Actinomycetota</taxon>
        <taxon>Actinomycetes</taxon>
        <taxon>Mycobacteriales</taxon>
        <taxon>Lawsonellaceae</taxon>
        <taxon>Lawsonella</taxon>
    </lineage>
</organism>
<reference evidence="1 2" key="1">
    <citation type="submission" date="2017-08" db="EMBL/GenBank/DDBJ databases">
        <title>Infants hospitalized years apart are colonized by the same room-sourced microbial strains.</title>
        <authorList>
            <person name="Brooks B."/>
            <person name="Olm M.R."/>
            <person name="Firek B.A."/>
            <person name="Baker R."/>
            <person name="Thomas B.C."/>
            <person name="Morowitz M.J."/>
            <person name="Banfield J.F."/>
        </authorList>
    </citation>
    <scope>NUCLEOTIDE SEQUENCE [LARGE SCALE GENOMIC DNA]</scope>
    <source>
        <strain evidence="1">S2_006_000_R1_57</strain>
    </source>
</reference>
<proteinExistence type="predicted"/>